<dbReference type="Proteomes" id="UP000649826">
    <property type="component" value="Unassembled WGS sequence"/>
</dbReference>
<gene>
    <name evidence="1" type="ORF">H8Z82_14755</name>
</gene>
<dbReference type="Pfam" id="PF20069">
    <property type="entry name" value="DUF6465"/>
    <property type="match status" value="1"/>
</dbReference>
<evidence type="ECO:0000313" key="2">
    <source>
        <dbReference type="Proteomes" id="UP000649826"/>
    </source>
</evidence>
<evidence type="ECO:0000313" key="1">
    <source>
        <dbReference type="EMBL" id="MBC5780887.1"/>
    </source>
</evidence>
<proteinExistence type="predicted"/>
<protein>
    <submittedName>
        <fullName evidence="1">Uncharacterized protein</fullName>
    </submittedName>
</protein>
<accession>A0ABR7ILI0</accession>
<dbReference type="EMBL" id="JACOQG010000033">
    <property type="protein sequence ID" value="MBC5780887.1"/>
    <property type="molecule type" value="Genomic_DNA"/>
</dbReference>
<organism evidence="1 2">
    <name type="scientific">Blautia difficilis</name>
    <dbReference type="NCBI Taxonomy" id="2763027"/>
    <lineage>
        <taxon>Bacteria</taxon>
        <taxon>Bacillati</taxon>
        <taxon>Bacillota</taxon>
        <taxon>Clostridia</taxon>
        <taxon>Lachnospirales</taxon>
        <taxon>Lachnospiraceae</taxon>
        <taxon>Blautia</taxon>
    </lineage>
</organism>
<dbReference type="InterPro" id="IPR046313">
    <property type="entry name" value="DUF6465"/>
</dbReference>
<reference evidence="1 2" key="1">
    <citation type="submission" date="2020-08" db="EMBL/GenBank/DDBJ databases">
        <title>Genome public.</title>
        <authorList>
            <person name="Liu C."/>
            <person name="Sun Q."/>
        </authorList>
    </citation>
    <scope>NUCLEOTIDE SEQUENCE [LARGE SCALE GENOMIC DNA]</scope>
    <source>
        <strain evidence="1 2">M29</strain>
    </source>
</reference>
<keyword evidence="2" id="KW-1185">Reference proteome</keyword>
<name>A0ABR7ILI0_9FIRM</name>
<dbReference type="RefSeq" id="WP_186995538.1">
    <property type="nucleotide sequence ID" value="NZ_JACOQG010000033.1"/>
</dbReference>
<comment type="caution">
    <text evidence="1">The sequence shown here is derived from an EMBL/GenBank/DDBJ whole genome shotgun (WGS) entry which is preliminary data.</text>
</comment>
<sequence length="160" mass="17240">MRKKSTTRTNAAKTTAAKTTATIKEATTKATELAKETVEKAIDKAPEVIEEAKATAADIAKSPVIEEAKATVEEAKAAVKKTVKEVAQKIETTRIAETTIELPGCAVTMTAIEEAVKKDMEAKEISGKEINVYINIDQKAAYYTVDGEGADNYRIDLTCL</sequence>